<dbReference type="InterPro" id="IPR020941">
    <property type="entry name" value="SUFU-like_domain"/>
</dbReference>
<reference evidence="2 3" key="1">
    <citation type="submission" date="2016-08" db="EMBL/GenBank/DDBJ databases">
        <authorList>
            <person name="Seilhamer J.J."/>
        </authorList>
    </citation>
    <scope>NUCLEOTIDE SEQUENCE [LARGE SCALE GENOMIC DNA]</scope>
    <source>
        <strain evidence="2 3">CFBP7245</strain>
    </source>
</reference>
<evidence type="ECO:0000313" key="3">
    <source>
        <dbReference type="Proteomes" id="UP000238908"/>
    </source>
</evidence>
<proteinExistence type="predicted"/>
<feature type="domain" description="Suppressor of fused-like" evidence="1">
    <location>
        <begin position="58"/>
        <end position="231"/>
    </location>
</feature>
<dbReference type="Pfam" id="PF05076">
    <property type="entry name" value="SUFU"/>
    <property type="match status" value="1"/>
</dbReference>
<protein>
    <recommendedName>
        <fullName evidence="1">Suppressor of fused-like domain-containing protein</fullName>
    </recommendedName>
</protein>
<accession>A0A2S7BXE6</accession>
<evidence type="ECO:0000259" key="1">
    <source>
        <dbReference type="Pfam" id="PF05076"/>
    </source>
</evidence>
<dbReference type="EMBL" id="MDEE01000047">
    <property type="protein sequence ID" value="PPU53993.1"/>
    <property type="molecule type" value="Genomic_DNA"/>
</dbReference>
<sequence>MSHADATISLSGSPILHHAQAKDFEPARGDACIEQISAHIEQHLGPIANVFHEILSDTVHLDVHIVPPNAHSSCLRLVTSGMSDLPMTLPDGVEAPHYMELMLSLPADWPMDRRDFDDERHYWPIRLLKNLARLPHKFDTWLGFGHTVPNGNPAEPYAPGVAFDGAIVLPPLSAPPEFAHLRIDAEKTIAFMTAVPLYPEEMALKLSQGSDALLDRFDASKIQDTIDLRRRNVAKKRFFGLF</sequence>
<organism evidence="2 3">
    <name type="scientific">Xanthomonas dyei</name>
    <dbReference type="NCBI Taxonomy" id="743699"/>
    <lineage>
        <taxon>Bacteria</taxon>
        <taxon>Pseudomonadati</taxon>
        <taxon>Pseudomonadota</taxon>
        <taxon>Gammaproteobacteria</taxon>
        <taxon>Lysobacterales</taxon>
        <taxon>Lysobacteraceae</taxon>
        <taxon>Xanthomonas</taxon>
    </lineage>
</organism>
<dbReference type="AlphaFoldDB" id="A0A2S7BXE6"/>
<gene>
    <name evidence="2" type="ORF">XdyCFBP7245_20485</name>
</gene>
<name>A0A2S7BXE6_9XANT</name>
<dbReference type="Proteomes" id="UP000238908">
    <property type="component" value="Unassembled WGS sequence"/>
</dbReference>
<evidence type="ECO:0000313" key="2">
    <source>
        <dbReference type="EMBL" id="PPU53993.1"/>
    </source>
</evidence>
<comment type="caution">
    <text evidence="2">The sequence shown here is derived from an EMBL/GenBank/DDBJ whole genome shotgun (WGS) entry which is preliminary data.</text>
</comment>
<dbReference type="RefSeq" id="WP_104617277.1">
    <property type="nucleotide sequence ID" value="NZ_CP167817.1"/>
</dbReference>